<protein>
    <submittedName>
        <fullName evidence="1">TIGR03086 family protein</fullName>
    </submittedName>
</protein>
<accession>A0ABW3CKZ6</accession>
<name>A0ABW3CKZ6_9ACTN</name>
<feature type="non-terminal residue" evidence="1">
    <location>
        <position position="65"/>
    </location>
</feature>
<gene>
    <name evidence="1" type="ORF">ACFQ07_19270</name>
</gene>
<organism evidence="1 2">
    <name type="scientific">Actinomadura adrarensis</name>
    <dbReference type="NCBI Taxonomy" id="1819600"/>
    <lineage>
        <taxon>Bacteria</taxon>
        <taxon>Bacillati</taxon>
        <taxon>Actinomycetota</taxon>
        <taxon>Actinomycetes</taxon>
        <taxon>Streptosporangiales</taxon>
        <taxon>Thermomonosporaceae</taxon>
        <taxon>Actinomadura</taxon>
    </lineage>
</organism>
<dbReference type="Proteomes" id="UP001597083">
    <property type="component" value="Unassembled WGS sequence"/>
</dbReference>
<dbReference type="EMBL" id="JBHTIR010002902">
    <property type="protein sequence ID" value="MFD0854388.1"/>
    <property type="molecule type" value="Genomic_DNA"/>
</dbReference>
<evidence type="ECO:0000313" key="2">
    <source>
        <dbReference type="Proteomes" id="UP001597083"/>
    </source>
</evidence>
<reference evidence="2" key="1">
    <citation type="journal article" date="2019" name="Int. J. Syst. Evol. Microbiol.">
        <title>The Global Catalogue of Microorganisms (GCM) 10K type strain sequencing project: providing services to taxonomists for standard genome sequencing and annotation.</title>
        <authorList>
            <consortium name="The Broad Institute Genomics Platform"/>
            <consortium name="The Broad Institute Genome Sequencing Center for Infectious Disease"/>
            <person name="Wu L."/>
            <person name="Ma J."/>
        </authorList>
    </citation>
    <scope>NUCLEOTIDE SEQUENCE [LARGE SCALE GENOMIC DNA]</scope>
    <source>
        <strain evidence="2">JCM 31696</strain>
    </source>
</reference>
<comment type="caution">
    <text evidence="1">The sequence shown here is derived from an EMBL/GenBank/DDBJ whole genome shotgun (WGS) entry which is preliminary data.</text>
</comment>
<evidence type="ECO:0000313" key="1">
    <source>
        <dbReference type="EMBL" id="MFD0854388.1"/>
    </source>
</evidence>
<keyword evidence="2" id="KW-1185">Reference proteome</keyword>
<proteinExistence type="predicted"/>
<sequence length="65" mass="7496">MKKDCLDDPTPCAEFDLRTLVNHWVLFTSHGLEHRALRRPIPDELTGRDFTADPEWAEAYAAQLD</sequence>